<evidence type="ECO:0000313" key="2">
    <source>
        <dbReference type="EMBL" id="MEH7829291.1"/>
    </source>
</evidence>
<accession>A0ABU8BX61</accession>
<dbReference type="Proteomes" id="UP001431963">
    <property type="component" value="Unassembled WGS sequence"/>
</dbReference>
<dbReference type="RefSeq" id="WP_335424186.1">
    <property type="nucleotide sequence ID" value="NZ_JBALHR010000009.1"/>
</dbReference>
<feature type="transmembrane region" description="Helical" evidence="1">
    <location>
        <begin position="6"/>
        <end position="38"/>
    </location>
</feature>
<gene>
    <name evidence="2" type="ORF">V6590_14140</name>
</gene>
<name>A0ABU8BX61_9RHOB</name>
<proteinExistence type="predicted"/>
<feature type="transmembrane region" description="Helical" evidence="1">
    <location>
        <begin position="72"/>
        <end position="89"/>
    </location>
</feature>
<evidence type="ECO:0000313" key="3">
    <source>
        <dbReference type="Proteomes" id="UP001431963"/>
    </source>
</evidence>
<dbReference type="EMBL" id="JBALHR010000009">
    <property type="protein sequence ID" value="MEH7829291.1"/>
    <property type="molecule type" value="Genomic_DNA"/>
</dbReference>
<comment type="caution">
    <text evidence="2">The sequence shown here is derived from an EMBL/GenBank/DDBJ whole genome shotgun (WGS) entry which is preliminary data.</text>
</comment>
<reference evidence="2" key="1">
    <citation type="submission" date="2024-02" db="EMBL/GenBank/DDBJ databases">
        <title>Genome sequences of strain Gemmobacter sp. JM10B15.</title>
        <authorList>
            <person name="Zhang M."/>
        </authorList>
    </citation>
    <scope>NUCLEOTIDE SEQUENCE</scope>
    <source>
        <strain evidence="2">JM10B15</strain>
    </source>
</reference>
<keyword evidence="1" id="KW-0472">Membrane</keyword>
<sequence>MAYLWAMAGIASLALALVGIVTPILPTVPFLLLAAFCFSKSSPRLHHWLVTHPRLGPPIQDWQERGAISRRAKHYATVSLVLVLGLSIWFGLPTWVLLLQAAIMGLVALFIWTRPSV</sequence>
<evidence type="ECO:0000256" key="1">
    <source>
        <dbReference type="SAM" id="Phobius"/>
    </source>
</evidence>
<protein>
    <submittedName>
        <fullName evidence="2">YbaN family protein</fullName>
    </submittedName>
</protein>
<keyword evidence="3" id="KW-1185">Reference proteome</keyword>
<dbReference type="PANTHER" id="PTHR35813:SF1">
    <property type="entry name" value="INNER MEMBRANE PROTEIN YBAN"/>
    <property type="match status" value="1"/>
</dbReference>
<dbReference type="Pfam" id="PF04304">
    <property type="entry name" value="DUF454"/>
    <property type="match status" value="1"/>
</dbReference>
<dbReference type="InterPro" id="IPR007401">
    <property type="entry name" value="DUF454"/>
</dbReference>
<feature type="transmembrane region" description="Helical" evidence="1">
    <location>
        <begin position="95"/>
        <end position="113"/>
    </location>
</feature>
<dbReference type="PIRSF" id="PIRSF016789">
    <property type="entry name" value="DUF454"/>
    <property type="match status" value="1"/>
</dbReference>
<organism evidence="2 3">
    <name type="scientific">Gemmobacter denitrificans</name>
    <dbReference type="NCBI Taxonomy" id="3123040"/>
    <lineage>
        <taxon>Bacteria</taxon>
        <taxon>Pseudomonadati</taxon>
        <taxon>Pseudomonadota</taxon>
        <taxon>Alphaproteobacteria</taxon>
        <taxon>Rhodobacterales</taxon>
        <taxon>Paracoccaceae</taxon>
        <taxon>Gemmobacter</taxon>
    </lineage>
</organism>
<keyword evidence="1" id="KW-1133">Transmembrane helix</keyword>
<dbReference type="PANTHER" id="PTHR35813">
    <property type="entry name" value="INNER MEMBRANE PROTEIN YBAN"/>
    <property type="match status" value="1"/>
</dbReference>
<keyword evidence="1" id="KW-0812">Transmembrane</keyword>